<feature type="compositionally biased region" description="Low complexity" evidence="2">
    <location>
        <begin position="807"/>
        <end position="820"/>
    </location>
</feature>
<feature type="region of interest" description="Disordered" evidence="2">
    <location>
        <begin position="854"/>
        <end position="941"/>
    </location>
</feature>
<accession>A0A7E4V6T1</accession>
<feature type="compositionally biased region" description="Low complexity" evidence="2">
    <location>
        <begin position="898"/>
        <end position="910"/>
    </location>
</feature>
<feature type="compositionally biased region" description="Low complexity" evidence="2">
    <location>
        <begin position="957"/>
        <end position="981"/>
    </location>
</feature>
<feature type="compositionally biased region" description="Polar residues" evidence="2">
    <location>
        <begin position="473"/>
        <end position="488"/>
    </location>
</feature>
<dbReference type="PROSITE" id="PS00022">
    <property type="entry name" value="EGF_1"/>
    <property type="match status" value="1"/>
</dbReference>
<feature type="compositionally biased region" description="Polar residues" evidence="2">
    <location>
        <begin position="25"/>
        <end position="40"/>
    </location>
</feature>
<feature type="compositionally biased region" description="Polar residues" evidence="2">
    <location>
        <begin position="496"/>
        <end position="507"/>
    </location>
</feature>
<feature type="transmembrane region" description="Helical" evidence="3">
    <location>
        <begin position="1266"/>
        <end position="1289"/>
    </location>
</feature>
<keyword evidence="3" id="KW-0812">Transmembrane</keyword>
<keyword evidence="5" id="KW-1185">Reference proteome</keyword>
<feature type="compositionally biased region" description="Low complexity" evidence="2">
    <location>
        <begin position="928"/>
        <end position="941"/>
    </location>
</feature>
<feature type="transmembrane region" description="Helical" evidence="3">
    <location>
        <begin position="1172"/>
        <end position="1195"/>
    </location>
</feature>
<feature type="region of interest" description="Disordered" evidence="2">
    <location>
        <begin position="590"/>
        <end position="610"/>
    </location>
</feature>
<dbReference type="InterPro" id="IPR000742">
    <property type="entry name" value="EGF"/>
</dbReference>
<feature type="region of interest" description="Disordered" evidence="2">
    <location>
        <begin position="16"/>
        <end position="40"/>
    </location>
</feature>
<feature type="region of interest" description="Disordered" evidence="2">
    <location>
        <begin position="447"/>
        <end position="507"/>
    </location>
</feature>
<proteinExistence type="predicted"/>
<feature type="domain" description="EGF-like" evidence="4">
    <location>
        <begin position="1053"/>
        <end position="1084"/>
    </location>
</feature>
<comment type="caution">
    <text evidence="1">Lacks conserved residue(s) required for the propagation of feature annotation.</text>
</comment>
<name>A0A7E4V6T1_PANRE</name>
<keyword evidence="1" id="KW-1015">Disulfide bond</keyword>
<feature type="transmembrane region" description="Helical" evidence="3">
    <location>
        <begin position="1322"/>
        <end position="1341"/>
    </location>
</feature>
<feature type="transmembrane region" description="Helical" evidence="3">
    <location>
        <begin position="1091"/>
        <end position="1111"/>
    </location>
</feature>
<dbReference type="PROSITE" id="PS01186">
    <property type="entry name" value="EGF_2"/>
    <property type="match status" value="1"/>
</dbReference>
<feature type="compositionally biased region" description="Polar residues" evidence="2">
    <location>
        <begin position="1026"/>
        <end position="1042"/>
    </location>
</feature>
<evidence type="ECO:0000313" key="6">
    <source>
        <dbReference type="WBParaSite" id="Pan_g17220.t2"/>
    </source>
</evidence>
<feature type="region of interest" description="Disordered" evidence="2">
    <location>
        <begin position="680"/>
        <end position="724"/>
    </location>
</feature>
<dbReference type="WBParaSite" id="Pan_g17220.t2">
    <property type="protein sequence ID" value="Pan_g17220.t2"/>
    <property type="gene ID" value="Pan_g17220"/>
</dbReference>
<dbReference type="PROSITE" id="PS50026">
    <property type="entry name" value="EGF_3"/>
    <property type="match status" value="1"/>
</dbReference>
<sequence>MTTTETETTKIEVTPSITDEPGVGVTTQATNTRNNPNNTDVPMIAVTTVATNTDNNAFAYCSGSKTSADYTVSIRPVGYCDVCLPTTTSSTKPMTTTMMPVFNSTTASLNNSTTSFIDDTYTVSESTLSPHCQAATTSPTVTIQFIGNCECSLSTTSTMDSTTPSLNTTESSTSVTTTPLSFSSTVTTSDDRTSTPTKEVPTTPEITTTKTISTTTFQSTTTPKTTTTLTILSTSTKATTLPTTTKAATTTTTTAKPTTTTSSLCVPKRNATGVTLSSVGNCGLASCPNPTTTIKSTTTTTTTKAAATTKTELQTTGKTTATTAKVTATNGKATGTTGKATGFTGNAVTLLPKVTVTTGATSGVTENNIDLSDYCLAGKRNLTTVSITNLSQCNVSTCGVSTTSAPTTTPGFMKTLSTHTSRIATVVSSVTNDNNVTLQSRELTTTNAFYDAGNSTEMTSKPTPNPDIDDSVDNSTDTLMISTRSFNASDADDGNTDPTSPTKDTSADNVDLDSNFFYCEGYKASANYSVSIHRTGTCDYSKCAKTTTTSYKTTTANYLTDQTKSSSSNDSESSNILPTDVTLAYNNQSSDGVTSLADSNQSLGGVTSQPSNPNANNGCVFVINTVDSGICNCSNYDFANVTDICNVTVLASNETRCVISNGSTTITSTSTTIMCDPTTWSTTPSSTEVSSNTQADITASTNTQNDTTLKTNTQSDTTATTKTTESSTLALSTVLGTDTLDSTLSFLMSTASADKKTGDDATTAASSAASNLDLTSKASHLTTTNSDAVSKTTDHASAETAKTNGASSLPTTLNPTKTTVTKVSDRTTILTSLITSTSKSSYDSTTQHIATTFHTNTASSKQESTTTGNVESKETTTVSTNSGKADKMTDTSSVTFKTSEISSVSTQSTSNGGGTEETPRQSTTGAESQVTTTPAASVSTTSDSLNTLATILTSPQSTTLSTAGTTKSSSKKLSSVTPSNDGVDDDGSNGSDDQDDDDDDNRISPTDKPEDNDNTSPMEQTKPKTDANTSPPESTKASTEADTTIPTSQPATTTNPCVGGCLNDGTCVDGTCICVDGYFGKDCGQNLPSKALAITSTVITVAIAASQSAPTKTKYLWPRYSTTVRMPTNPHEFFRLLAAYFLTIALGVNSMLGMPASNDIEHLPKCAMSYLFGTGAFFLSLTAMIFEAGVDALTLSGAKFNAWTRPAERRLRSFPFWPTVTLYVLVGVAPTAGLWLKHWTFCVTTRSCIGSLGYGDFDREVKEASWLQLTVTLFYMGIAAVIGILAIACNSFDICRCRRRTEAWSINPLIYGREVWPLEANAYFWLVAIQPVLFGVCWMSYQLVNDQRTIAAQWINLILTSIYSATSSVQSSLTTSMELSGTVCSGMTMVPEGMLSFMPSMDHVSLKDKKSILKAQMHPEDWEKFEAKELNNGPVAAYPVRYDNIPFGLAQYMCRLWSVNYIRMRESGLTVDASLLKMAQLFLLQIPDLRSINTFDFAHLFCSWTDEVRVKDSDSVSHDILHRSLRIMDRHMDLSVPPPVIIVRECGTETVYRRKVTHLTPMDGEEKVINARKTSKGEPCQPFNL</sequence>
<feature type="compositionally biased region" description="Basic and acidic residues" evidence="2">
    <location>
        <begin position="1001"/>
        <end position="1011"/>
    </location>
</feature>
<feature type="region of interest" description="Disordered" evidence="2">
    <location>
        <begin position="157"/>
        <end position="203"/>
    </location>
</feature>
<reference evidence="6" key="2">
    <citation type="submission" date="2020-10" db="UniProtKB">
        <authorList>
            <consortium name="WormBaseParasite"/>
        </authorList>
    </citation>
    <scope>IDENTIFICATION</scope>
</reference>
<evidence type="ECO:0000313" key="5">
    <source>
        <dbReference type="Proteomes" id="UP000492821"/>
    </source>
</evidence>
<feature type="compositionally biased region" description="Polar residues" evidence="2">
    <location>
        <begin position="694"/>
        <end position="709"/>
    </location>
</feature>
<dbReference type="CDD" id="cd00054">
    <property type="entry name" value="EGF_CA"/>
    <property type="match status" value="1"/>
</dbReference>
<keyword evidence="3" id="KW-0472">Membrane</keyword>
<feature type="disulfide bond" evidence="1">
    <location>
        <begin position="1074"/>
        <end position="1083"/>
    </location>
</feature>
<reference evidence="5" key="1">
    <citation type="journal article" date="2013" name="Genetics">
        <title>The draft genome and transcriptome of Panagrellus redivivus are shaped by the harsh demands of a free-living lifestyle.</title>
        <authorList>
            <person name="Srinivasan J."/>
            <person name="Dillman A.R."/>
            <person name="Macchietto M.G."/>
            <person name="Heikkinen L."/>
            <person name="Lakso M."/>
            <person name="Fracchia K.M."/>
            <person name="Antoshechkin I."/>
            <person name="Mortazavi A."/>
            <person name="Wong G."/>
            <person name="Sternberg P.W."/>
        </authorList>
    </citation>
    <scope>NUCLEOTIDE SEQUENCE [LARGE SCALE GENOMIC DNA]</scope>
    <source>
        <strain evidence="5">MT8872</strain>
    </source>
</reference>
<keyword evidence="1" id="KW-0245">EGF-like domain</keyword>
<dbReference type="Proteomes" id="UP000492821">
    <property type="component" value="Unassembled WGS sequence"/>
</dbReference>
<feature type="region of interest" description="Disordered" evidence="2">
    <location>
        <begin position="782"/>
        <end position="820"/>
    </location>
</feature>
<evidence type="ECO:0000256" key="3">
    <source>
        <dbReference type="SAM" id="Phobius"/>
    </source>
</evidence>
<feature type="transmembrane region" description="Helical" evidence="3">
    <location>
        <begin position="1132"/>
        <end position="1152"/>
    </location>
</feature>
<protein>
    <submittedName>
        <fullName evidence="6">EGF-like domain-containing protein</fullName>
    </submittedName>
</protein>
<organism evidence="5 6">
    <name type="scientific">Panagrellus redivivus</name>
    <name type="common">Microworm</name>
    <dbReference type="NCBI Taxonomy" id="6233"/>
    <lineage>
        <taxon>Eukaryota</taxon>
        <taxon>Metazoa</taxon>
        <taxon>Ecdysozoa</taxon>
        <taxon>Nematoda</taxon>
        <taxon>Chromadorea</taxon>
        <taxon>Rhabditida</taxon>
        <taxon>Tylenchina</taxon>
        <taxon>Panagrolaimomorpha</taxon>
        <taxon>Panagrolaimoidea</taxon>
        <taxon>Panagrolaimidae</taxon>
        <taxon>Panagrellus</taxon>
    </lineage>
</organism>
<evidence type="ECO:0000259" key="4">
    <source>
        <dbReference type="PROSITE" id="PS50026"/>
    </source>
</evidence>
<feature type="compositionally biased region" description="Acidic residues" evidence="2">
    <location>
        <begin position="982"/>
        <end position="1000"/>
    </location>
</feature>
<feature type="disulfide bond" evidence="1">
    <location>
        <begin position="1057"/>
        <end position="1067"/>
    </location>
</feature>
<feature type="region of interest" description="Disordered" evidence="2">
    <location>
        <begin position="956"/>
        <end position="1056"/>
    </location>
</feature>
<keyword evidence="3" id="KW-1133">Transmembrane helix</keyword>
<evidence type="ECO:0000256" key="2">
    <source>
        <dbReference type="SAM" id="MobiDB-lite"/>
    </source>
</evidence>
<evidence type="ECO:0000256" key="1">
    <source>
        <dbReference type="PROSITE-ProRule" id="PRU00076"/>
    </source>
</evidence>
<feature type="compositionally biased region" description="Low complexity" evidence="2">
    <location>
        <begin position="710"/>
        <end position="724"/>
    </location>
</feature>
<feature type="compositionally biased region" description="Low complexity" evidence="2">
    <location>
        <begin position="1043"/>
        <end position="1054"/>
    </location>
</feature>
<feature type="compositionally biased region" description="Low complexity" evidence="2">
    <location>
        <begin position="680"/>
        <end position="693"/>
    </location>
</feature>
<feature type="compositionally biased region" description="Polar residues" evidence="2">
    <location>
        <begin position="854"/>
        <end position="883"/>
    </location>
</feature>
<feature type="compositionally biased region" description="Polar residues" evidence="2">
    <location>
        <begin position="447"/>
        <end position="462"/>
    </location>
</feature>
<feature type="compositionally biased region" description="Polar residues" evidence="2">
    <location>
        <begin position="782"/>
        <end position="791"/>
    </location>
</feature>
<feature type="transmembrane region" description="Helical" evidence="3">
    <location>
        <begin position="1216"/>
        <end position="1236"/>
    </location>
</feature>